<keyword evidence="2" id="KW-1185">Reference proteome</keyword>
<dbReference type="AlphaFoldDB" id="A0A841Q750"/>
<comment type="caution">
    <text evidence="1">The sequence shown here is derived from an EMBL/GenBank/DDBJ whole genome shotgun (WGS) entry which is preliminary data.</text>
</comment>
<evidence type="ECO:0000313" key="1">
    <source>
        <dbReference type="EMBL" id="MBB6454379.1"/>
    </source>
</evidence>
<gene>
    <name evidence="1" type="ORF">HNQ94_002861</name>
</gene>
<dbReference type="InterPro" id="IPR019644">
    <property type="entry name" value="DUF2508"/>
</dbReference>
<evidence type="ECO:0000313" key="2">
    <source>
        <dbReference type="Proteomes" id="UP000581688"/>
    </source>
</evidence>
<dbReference type="Pfam" id="PF10704">
    <property type="entry name" value="DUF2508"/>
    <property type="match status" value="1"/>
</dbReference>
<dbReference type="Proteomes" id="UP000581688">
    <property type="component" value="Unassembled WGS sequence"/>
</dbReference>
<dbReference type="EMBL" id="JACHGH010000009">
    <property type="protein sequence ID" value="MBB6454379.1"/>
    <property type="molecule type" value="Genomic_DNA"/>
</dbReference>
<protein>
    <recommendedName>
        <fullName evidence="3">DUF2508 family protein</fullName>
    </recommendedName>
</protein>
<reference evidence="1 2" key="1">
    <citation type="submission" date="2020-08" db="EMBL/GenBank/DDBJ databases">
        <title>Genomic Encyclopedia of Type Strains, Phase IV (KMG-IV): sequencing the most valuable type-strain genomes for metagenomic binning, comparative biology and taxonomic classification.</title>
        <authorList>
            <person name="Goeker M."/>
        </authorList>
    </citation>
    <scope>NUCLEOTIDE SEQUENCE [LARGE SCALE GENOMIC DNA]</scope>
    <source>
        <strain evidence="1 2">DSM 19612</strain>
    </source>
</reference>
<name>A0A841Q750_9BACI</name>
<organism evidence="1 2">
    <name type="scientific">Salirhabdus euzebyi</name>
    <dbReference type="NCBI Taxonomy" id="394506"/>
    <lineage>
        <taxon>Bacteria</taxon>
        <taxon>Bacillati</taxon>
        <taxon>Bacillota</taxon>
        <taxon>Bacilli</taxon>
        <taxon>Bacillales</taxon>
        <taxon>Bacillaceae</taxon>
        <taxon>Salirhabdus</taxon>
    </lineage>
</organism>
<accession>A0A841Q750</accession>
<evidence type="ECO:0008006" key="3">
    <source>
        <dbReference type="Google" id="ProtNLM"/>
    </source>
</evidence>
<proteinExistence type="predicted"/>
<dbReference type="RefSeq" id="WP_174497986.1">
    <property type="nucleotide sequence ID" value="NZ_CADDWK010000026.1"/>
</dbReference>
<sequence length="71" mass="8588">MFGRKKIKKKDLDEELLMKIHLFRKEWNNLNDILENSIEPSEKGLFDQAVSRAKYFFLLKEARNRHIKGMH</sequence>